<sequence>MRLFSWPFGSRKGRHASQSQDEVRQVVPLPLSDHPDNPVSRSVSAPTALVEFRTAAIAADAVVLDTETISSEIGTQVVEIGAILLRNGFPIHEYEQLITPVGDLPVSAKLFSKITEADTAEQPEAAQVIPVFIESMMSLTIIGHNISYDIAAINREADRMGCPHLANNVIDTQRLGSDMFPNAPSMSLLELSKLLGVADEEAHRALQDARQTLACWHRLRTMDRPRFLSTEEQRKSAQRAITERRRKDKIFAKSAYLKGLSTTPINVQPKGHIIESMDCGVEISGDEHHQDILRSYGYDAWLWVYVTEDRIRSGKYLGYPTYWVYLDGEEIGHISKYQMERHCGQVPADGAVMLAHIPDRAKDRDQNQWQLRLQMPDEHAPVDLSSQVVLPSKPEPEIKPIRSSQTQKESMRRSETRGGFVNAKPHKIVLSPTERVVSIVPTQGIDILLSDLDDNTRMWVTVRPTSQYLAVRFTGTLIGTVPLPDNLDPFGNEAKVTAATIRRISGETHVEIELPKD</sequence>
<gene>
    <name evidence="4" type="ORF">D2E25_0400</name>
</gene>
<feature type="domain" description="Exonuclease" evidence="3">
    <location>
        <begin position="60"/>
        <end position="225"/>
    </location>
</feature>
<evidence type="ECO:0000256" key="2">
    <source>
        <dbReference type="SAM" id="MobiDB-lite"/>
    </source>
</evidence>
<dbReference type="SUPFAM" id="SSF53098">
    <property type="entry name" value="Ribonuclease H-like"/>
    <property type="match status" value="1"/>
</dbReference>
<dbReference type="CDD" id="cd06127">
    <property type="entry name" value="DEDDh"/>
    <property type="match status" value="1"/>
</dbReference>
<keyword evidence="5" id="KW-1185">Reference proteome</keyword>
<accession>A0A430FMH4</accession>
<feature type="region of interest" description="Disordered" evidence="2">
    <location>
        <begin position="1"/>
        <end position="23"/>
    </location>
</feature>
<dbReference type="GO" id="GO:0008408">
    <property type="term" value="F:3'-5' exonuclease activity"/>
    <property type="evidence" value="ECO:0007669"/>
    <property type="project" value="TreeGrafter"/>
</dbReference>
<protein>
    <submittedName>
        <fullName evidence="4">DNA polymerase III subunit epsilon</fullName>
    </submittedName>
</protein>
<evidence type="ECO:0000313" key="5">
    <source>
        <dbReference type="Proteomes" id="UP000287533"/>
    </source>
</evidence>
<organism evidence="4 5">
    <name type="scientific">Bifidobacterium goeldii</name>
    <dbReference type="NCBI Taxonomy" id="2306975"/>
    <lineage>
        <taxon>Bacteria</taxon>
        <taxon>Bacillati</taxon>
        <taxon>Actinomycetota</taxon>
        <taxon>Actinomycetes</taxon>
        <taxon>Bifidobacteriales</taxon>
        <taxon>Bifidobacteriaceae</taxon>
        <taxon>Bifidobacterium</taxon>
    </lineage>
</organism>
<name>A0A430FMH4_9BIFI</name>
<dbReference type="PANTHER" id="PTHR30231">
    <property type="entry name" value="DNA POLYMERASE III SUBUNIT EPSILON"/>
    <property type="match status" value="1"/>
</dbReference>
<comment type="caution">
    <text evidence="4">The sequence shown here is derived from an EMBL/GenBank/DDBJ whole genome shotgun (WGS) entry which is preliminary data.</text>
</comment>
<dbReference type="GO" id="GO:0045004">
    <property type="term" value="P:DNA replication proofreading"/>
    <property type="evidence" value="ECO:0007669"/>
    <property type="project" value="TreeGrafter"/>
</dbReference>
<dbReference type="EMBL" id="QXGL01000001">
    <property type="protein sequence ID" value="RSX54094.1"/>
    <property type="molecule type" value="Genomic_DNA"/>
</dbReference>
<proteinExistence type="predicted"/>
<dbReference type="FunFam" id="3.30.420.10:FF:000045">
    <property type="entry name" value="3'-5' exonuclease DinG"/>
    <property type="match status" value="1"/>
</dbReference>
<dbReference type="Proteomes" id="UP000287533">
    <property type="component" value="Unassembled WGS sequence"/>
</dbReference>
<keyword evidence="1" id="KW-0540">Nuclease</keyword>
<reference evidence="4 5" key="1">
    <citation type="submission" date="2018-09" db="EMBL/GenBank/DDBJ databases">
        <title>Characterization of the phylogenetic diversity of five novel species belonging to the genus Bifidobacterium.</title>
        <authorList>
            <person name="Lugli G.A."/>
            <person name="Duranti S."/>
            <person name="Milani C."/>
        </authorList>
    </citation>
    <scope>NUCLEOTIDE SEQUENCE [LARGE SCALE GENOMIC DNA]</scope>
    <source>
        <strain evidence="4 5">2034B</strain>
    </source>
</reference>
<dbReference type="InterPro" id="IPR036397">
    <property type="entry name" value="RNaseH_sf"/>
</dbReference>
<evidence type="ECO:0000313" key="4">
    <source>
        <dbReference type="EMBL" id="RSX54094.1"/>
    </source>
</evidence>
<dbReference type="GO" id="GO:0005829">
    <property type="term" value="C:cytosol"/>
    <property type="evidence" value="ECO:0007669"/>
    <property type="project" value="TreeGrafter"/>
</dbReference>
<keyword evidence="1" id="KW-0378">Hydrolase</keyword>
<dbReference type="Pfam" id="PF00929">
    <property type="entry name" value="RNase_T"/>
    <property type="match status" value="1"/>
</dbReference>
<evidence type="ECO:0000256" key="1">
    <source>
        <dbReference type="ARBA" id="ARBA00022839"/>
    </source>
</evidence>
<dbReference type="GO" id="GO:0003676">
    <property type="term" value="F:nucleic acid binding"/>
    <property type="evidence" value="ECO:0007669"/>
    <property type="project" value="InterPro"/>
</dbReference>
<feature type="region of interest" description="Disordered" evidence="2">
    <location>
        <begin position="393"/>
        <end position="417"/>
    </location>
</feature>
<dbReference type="AlphaFoldDB" id="A0A430FMH4"/>
<keyword evidence="1" id="KW-0269">Exonuclease</keyword>
<dbReference type="RefSeq" id="WP_164514662.1">
    <property type="nucleotide sequence ID" value="NZ_QXGL01000001.1"/>
</dbReference>
<evidence type="ECO:0000259" key="3">
    <source>
        <dbReference type="SMART" id="SM00479"/>
    </source>
</evidence>
<dbReference type="Gene3D" id="3.30.420.10">
    <property type="entry name" value="Ribonuclease H-like superfamily/Ribonuclease H"/>
    <property type="match status" value="1"/>
</dbReference>
<dbReference type="InterPro" id="IPR013520">
    <property type="entry name" value="Ribonucl_H"/>
</dbReference>
<dbReference type="PANTHER" id="PTHR30231:SF41">
    <property type="entry name" value="DNA POLYMERASE III SUBUNIT EPSILON"/>
    <property type="match status" value="1"/>
</dbReference>
<dbReference type="SMART" id="SM00479">
    <property type="entry name" value="EXOIII"/>
    <property type="match status" value="1"/>
</dbReference>
<dbReference type="InterPro" id="IPR012337">
    <property type="entry name" value="RNaseH-like_sf"/>
</dbReference>